<evidence type="ECO:0000313" key="11">
    <source>
        <dbReference type="EMBL" id="KAG8034827.1"/>
    </source>
</evidence>
<dbReference type="InterPro" id="IPR034100">
    <property type="entry name" value="Sm_F"/>
</dbReference>
<comment type="similarity">
    <text evidence="2">Belongs to the snRNP Sm proteins family. SmF/LSm6 subfamily.</text>
</comment>
<evidence type="ECO:0000256" key="3">
    <source>
        <dbReference type="ARBA" id="ARBA00022664"/>
    </source>
</evidence>
<dbReference type="GO" id="GO:0000398">
    <property type="term" value="P:mRNA splicing, via spliceosome"/>
    <property type="evidence" value="ECO:0007669"/>
    <property type="project" value="InterPro"/>
</dbReference>
<dbReference type="GO" id="GO:0071013">
    <property type="term" value="C:catalytic step 2 spliceosome"/>
    <property type="evidence" value="ECO:0007669"/>
    <property type="project" value="TreeGrafter"/>
</dbReference>
<evidence type="ECO:0000256" key="2">
    <source>
        <dbReference type="ARBA" id="ARBA00007927"/>
    </source>
</evidence>
<evidence type="ECO:0000256" key="9">
    <source>
        <dbReference type="PIRNR" id="PIRNR039099"/>
    </source>
</evidence>
<dbReference type="GO" id="GO:0034715">
    <property type="term" value="C:pICln-Sm protein complex"/>
    <property type="evidence" value="ECO:0007669"/>
    <property type="project" value="TreeGrafter"/>
</dbReference>
<dbReference type="Proteomes" id="UP000729913">
    <property type="component" value="Unassembled WGS sequence"/>
</dbReference>
<dbReference type="InterPro" id="IPR016487">
    <property type="entry name" value="Lsm6/sSmF"/>
</dbReference>
<dbReference type="GO" id="GO:0005685">
    <property type="term" value="C:U1 snRNP"/>
    <property type="evidence" value="ECO:0007669"/>
    <property type="project" value="TreeGrafter"/>
</dbReference>
<organism evidence="11 12">
    <name type="scientific">Cotesia typhae</name>
    <dbReference type="NCBI Taxonomy" id="2053667"/>
    <lineage>
        <taxon>Eukaryota</taxon>
        <taxon>Metazoa</taxon>
        <taxon>Ecdysozoa</taxon>
        <taxon>Arthropoda</taxon>
        <taxon>Hexapoda</taxon>
        <taxon>Insecta</taxon>
        <taxon>Pterygota</taxon>
        <taxon>Neoptera</taxon>
        <taxon>Endopterygota</taxon>
        <taxon>Hymenoptera</taxon>
        <taxon>Apocrita</taxon>
        <taxon>Ichneumonoidea</taxon>
        <taxon>Braconidae</taxon>
        <taxon>Microgastrinae</taxon>
        <taxon>Cotesia</taxon>
    </lineage>
</organism>
<evidence type="ECO:0000256" key="7">
    <source>
        <dbReference type="ARBA" id="ARBA00023187"/>
    </source>
</evidence>
<feature type="domain" description="Sm" evidence="10">
    <location>
        <begin position="9"/>
        <end position="81"/>
    </location>
</feature>
<evidence type="ECO:0000256" key="5">
    <source>
        <dbReference type="ARBA" id="ARBA00022786"/>
    </source>
</evidence>
<dbReference type="InterPro" id="IPR030667">
    <property type="entry name" value="APP-BP1"/>
</dbReference>
<keyword evidence="4" id="KW-0747">Spliceosome</keyword>
<dbReference type="PIRSF" id="PIRSF039099">
    <property type="entry name" value="APP-BP1"/>
    <property type="match status" value="1"/>
</dbReference>
<comment type="caution">
    <text evidence="11">The sequence shown here is derived from an EMBL/GenBank/DDBJ whole genome shotgun (WGS) entry which is preliminary data.</text>
</comment>
<dbReference type="GO" id="GO:0003723">
    <property type="term" value="F:RNA binding"/>
    <property type="evidence" value="ECO:0007669"/>
    <property type="project" value="UniProtKB-KW"/>
</dbReference>
<comment type="subcellular location">
    <subcellularLocation>
        <location evidence="1">Nucleus</location>
    </subcellularLocation>
</comment>
<evidence type="ECO:0000256" key="4">
    <source>
        <dbReference type="ARBA" id="ARBA00022728"/>
    </source>
</evidence>
<keyword evidence="7" id="KW-0508">mRNA splicing</keyword>
<dbReference type="PANTHER" id="PTHR11021">
    <property type="entry name" value="SMALL NUCLEAR RIBONUCLEOPROTEIN F SNRNP-F"/>
    <property type="match status" value="1"/>
</dbReference>
<dbReference type="InterPro" id="IPR001163">
    <property type="entry name" value="Sm_dom_euk/arc"/>
</dbReference>
<keyword evidence="6" id="KW-0694">RNA-binding</keyword>
<comment type="similarity">
    <text evidence="9">Belongs to the ubiquitin-activating E1 family. ULA1 subfamily.</text>
</comment>
<keyword evidence="5 9" id="KW-0833">Ubl conjugation pathway</keyword>
<dbReference type="EMBL" id="JAAOIC020000067">
    <property type="protein sequence ID" value="KAG8034827.1"/>
    <property type="molecule type" value="Genomic_DNA"/>
</dbReference>
<keyword evidence="3" id="KW-0507">mRNA processing</keyword>
<keyword evidence="8" id="KW-0539">Nucleus</keyword>
<dbReference type="AlphaFoldDB" id="A0A8J5QTA4"/>
<gene>
    <name evidence="11" type="ORF">G9C98_007903</name>
</gene>
<dbReference type="InterPro" id="IPR047575">
    <property type="entry name" value="Sm"/>
</dbReference>
<proteinExistence type="inferred from homology"/>
<accession>A0A8J5QTA4</accession>
<dbReference type="Pfam" id="PF01423">
    <property type="entry name" value="LSM"/>
    <property type="match status" value="1"/>
</dbReference>
<evidence type="ECO:0000256" key="8">
    <source>
        <dbReference type="ARBA" id="ARBA00023242"/>
    </source>
</evidence>
<evidence type="ECO:0000313" key="12">
    <source>
        <dbReference type="Proteomes" id="UP000729913"/>
    </source>
</evidence>
<evidence type="ECO:0000259" key="10">
    <source>
        <dbReference type="PROSITE" id="PS52002"/>
    </source>
</evidence>
<dbReference type="SMART" id="SM00651">
    <property type="entry name" value="Sm"/>
    <property type="match status" value="1"/>
</dbReference>
<reference evidence="11" key="1">
    <citation type="submission" date="2020-03" db="EMBL/GenBank/DDBJ databases">
        <authorList>
            <person name="Chebbi M.A."/>
            <person name="Drezen J.M."/>
        </authorList>
    </citation>
    <scope>NUCLEOTIDE SEQUENCE</scope>
    <source>
        <tissue evidence="11">Whole body</tissue>
    </source>
</reference>
<reference evidence="11" key="2">
    <citation type="submission" date="2021-04" db="EMBL/GenBank/DDBJ databases">
        <title>Genome-wide patterns of bracovirus chromosomal integration into multiple host tissues during parasitism.</title>
        <authorList>
            <person name="Chebbi M.A.C."/>
        </authorList>
    </citation>
    <scope>NUCLEOTIDE SEQUENCE</scope>
    <source>
        <tissue evidence="11">Whole body</tissue>
    </source>
</reference>
<dbReference type="PANTHER" id="PTHR11021:SF0">
    <property type="entry name" value="SMALL NUCLEAR RIBONUCLEOPROTEIN F"/>
    <property type="match status" value="1"/>
</dbReference>
<dbReference type="PROSITE" id="PS52002">
    <property type="entry name" value="SM"/>
    <property type="match status" value="1"/>
</dbReference>
<comment type="pathway">
    <text evidence="9">Protein modification; protein neddylation.</text>
</comment>
<dbReference type="OrthoDB" id="1708823at2759"/>
<protein>
    <recommendedName>
        <fullName evidence="9">NEDD8-activating enzyme E1 regulatory subunit</fullName>
    </recommendedName>
</protein>
<keyword evidence="12" id="KW-1185">Reference proteome</keyword>
<evidence type="ECO:0000256" key="6">
    <source>
        <dbReference type="ARBA" id="ARBA00022884"/>
    </source>
</evidence>
<name>A0A8J5QTA4_9HYME</name>
<sequence>MASAAMPINPKPFLNGLTGKPVMVKLKWGHEYKGYLVSVDGYMNLQLANTEEHVDGVCTGNLGEVLIRCTEILKSLVLPGIGAFTIIDGKKVTQEDIGANFFLDSESFGKSRAQVATQMLVELNSDVKGDYIDEELDQILENDPEYFTKFSVVVATSLTEKSLINLSKKLWELNIPLIVCQSVGFIGYMRVQIQEHNIIESHPDYEMPDLRLDKPFPSLKAYLDSINLDEMDLKDHSHTPYVVILYKCLQEWLSKGNDLPSSYKEKRQFIQSIRDKMRKDENDDPMEEENFEEAIKAVNTCIGVTKIPSNTSEVLEDARCINLTDKKQLGLAMDSISEKHVKLFCRHATDLHVQRGTSIADEYDPKTINSNYISENLENPESLMVYYVVLRGMQKFQSYYNVYPGEFDDQVEPDIVTLKGYITKLLGEWGCGPLPTDDYIHEFCRFGGAELHSVSAFLGGLVAQETIKFITCQYKPIHNTFIYDATSSKSASFLF</sequence>
<evidence type="ECO:0000256" key="1">
    <source>
        <dbReference type="ARBA" id="ARBA00004123"/>
    </source>
</evidence>
<dbReference type="CDD" id="cd01722">
    <property type="entry name" value="Sm_F"/>
    <property type="match status" value="1"/>
</dbReference>